<accession>A0A016QLJ5</accession>
<protein>
    <recommendedName>
        <fullName evidence="7">Lipopolysaccharide biosynthesis protein</fullName>
    </recommendedName>
</protein>
<dbReference type="InterPro" id="IPR050445">
    <property type="entry name" value="Bact_polysacc_biosynth/exp"/>
</dbReference>
<dbReference type="eggNOG" id="COG3944">
    <property type="taxonomic scope" value="Bacteria"/>
</dbReference>
<dbReference type="AlphaFoldDB" id="A0A016QLJ5"/>
<keyword evidence="4" id="KW-1133">Transmembrane helix</keyword>
<evidence type="ECO:0000256" key="3">
    <source>
        <dbReference type="SAM" id="MobiDB-lite"/>
    </source>
</evidence>
<proteinExistence type="predicted"/>
<reference evidence="5 6" key="1">
    <citation type="submission" date="2014-03" db="EMBL/GenBank/DDBJ databases">
        <title>Draft genome sequence of Deinococcus phoenicis 1P10ME.</title>
        <authorList>
            <person name="Stepanov V.G."/>
            <person name="Vaishampayan P."/>
            <person name="Venkateswaran K."/>
            <person name="Fox G.E."/>
        </authorList>
    </citation>
    <scope>NUCLEOTIDE SEQUENCE [LARGE SCALE GENOMIC DNA]</scope>
    <source>
        <strain evidence="5 6">1P10ME</strain>
    </source>
</reference>
<dbReference type="PATRIC" id="fig|1476583.3.peg.3230"/>
<dbReference type="eggNOG" id="COG0489">
    <property type="taxonomic scope" value="Bacteria"/>
</dbReference>
<keyword evidence="2" id="KW-0067">ATP-binding</keyword>
<dbReference type="InterPro" id="IPR005702">
    <property type="entry name" value="Wzc-like_C"/>
</dbReference>
<dbReference type="Proteomes" id="UP000020492">
    <property type="component" value="Unassembled WGS sequence"/>
</dbReference>
<comment type="caution">
    <text evidence="5">The sequence shown here is derived from an EMBL/GenBank/DDBJ whole genome shotgun (WGS) entry which is preliminary data.</text>
</comment>
<dbReference type="CDD" id="cd05387">
    <property type="entry name" value="BY-kinase"/>
    <property type="match status" value="1"/>
</dbReference>
<organism evidence="5 6">
    <name type="scientific">Deinococcus phoenicis</name>
    <dbReference type="NCBI Taxonomy" id="1476583"/>
    <lineage>
        <taxon>Bacteria</taxon>
        <taxon>Thermotogati</taxon>
        <taxon>Deinococcota</taxon>
        <taxon>Deinococci</taxon>
        <taxon>Deinococcales</taxon>
        <taxon>Deinococcaceae</taxon>
        <taxon>Deinococcus</taxon>
    </lineage>
</organism>
<dbReference type="PANTHER" id="PTHR32309">
    <property type="entry name" value="TYROSINE-PROTEIN KINASE"/>
    <property type="match status" value="1"/>
</dbReference>
<keyword evidence="6" id="KW-1185">Reference proteome</keyword>
<dbReference type="InterPro" id="IPR027417">
    <property type="entry name" value="P-loop_NTPase"/>
</dbReference>
<feature type="transmembrane region" description="Helical" evidence="4">
    <location>
        <begin position="36"/>
        <end position="54"/>
    </location>
</feature>
<feature type="region of interest" description="Disordered" evidence="3">
    <location>
        <begin position="133"/>
        <end position="153"/>
    </location>
</feature>
<evidence type="ECO:0000256" key="1">
    <source>
        <dbReference type="ARBA" id="ARBA00022741"/>
    </source>
</evidence>
<evidence type="ECO:0000313" key="5">
    <source>
        <dbReference type="EMBL" id="EYB66757.1"/>
    </source>
</evidence>
<dbReference type="Gene3D" id="3.40.50.300">
    <property type="entry name" value="P-loop containing nucleotide triphosphate hydrolases"/>
    <property type="match status" value="1"/>
</dbReference>
<evidence type="ECO:0000256" key="2">
    <source>
        <dbReference type="ARBA" id="ARBA00022840"/>
    </source>
</evidence>
<evidence type="ECO:0000313" key="6">
    <source>
        <dbReference type="Proteomes" id="UP000020492"/>
    </source>
</evidence>
<dbReference type="eggNOG" id="COG3206">
    <property type="taxonomic scope" value="Bacteria"/>
</dbReference>
<dbReference type="STRING" id="1476583.DEIPH_ctg076orf0016"/>
<dbReference type="Pfam" id="PF06564">
    <property type="entry name" value="CBP_BcsQ"/>
    <property type="match status" value="1"/>
</dbReference>
<dbReference type="PANTHER" id="PTHR32309:SF31">
    <property type="entry name" value="CAPSULAR EXOPOLYSACCHARIDE FAMILY"/>
    <property type="match status" value="1"/>
</dbReference>
<dbReference type="InterPro" id="IPR017746">
    <property type="entry name" value="Cellulose_synthase_operon_BcsQ"/>
</dbReference>
<keyword evidence="1" id="KW-0547">Nucleotide-binding</keyword>
<dbReference type="SUPFAM" id="SSF52540">
    <property type="entry name" value="P-loop containing nucleoside triphosphate hydrolases"/>
    <property type="match status" value="1"/>
</dbReference>
<name>A0A016QLJ5_9DEIO</name>
<feature type="compositionally biased region" description="Polar residues" evidence="3">
    <location>
        <begin position="142"/>
        <end position="151"/>
    </location>
</feature>
<evidence type="ECO:0000256" key="4">
    <source>
        <dbReference type="SAM" id="Phobius"/>
    </source>
</evidence>
<evidence type="ECO:0008006" key="7">
    <source>
        <dbReference type="Google" id="ProtNLM"/>
    </source>
</evidence>
<keyword evidence="4" id="KW-0472">Membrane</keyword>
<dbReference type="EMBL" id="JHAC01000067">
    <property type="protein sequence ID" value="EYB66757.1"/>
    <property type="molecule type" value="Genomic_DNA"/>
</dbReference>
<keyword evidence="4" id="KW-0812">Transmembrane</keyword>
<sequence>MTSYRQQDHLSPDLPGQDTDTEIDLRTLWQGVRQRLPAIVLVAALLAGAVYVWSRFQPAVYEATGSLLTSSSQSQIGVVGGSVISPLPPGTVAEVVASPLILRPLIQAVRETPTIAPAERQRLVGQLTRELLTQRPEDTKSQRSQTVTVTADQGGGENSLYQVRARAQTPQAAQVLVNLTSELLVNWDAERTLRDVRLARENFTLQLAQTDRRLALPGLSVVERQTLLYRRATMQDNLAQLSFLEQSRPGVLKPLTGAVEPLRPVTPSPLRNSVLAGLLALLLGTGVAALLTALDRRVRTEADLLALHLPVLGVLPPVRAPGGIALGRVEALGFLRVNLQAMLQKPRPILMVAGTAAGEGASSLTAALARSLASSGQQVLILDADLRGGRQQDLWDTGTGGQPWHPLCGKDGARSLQEALHTPVNVQVLQVAPNIDLLPAGGVPQSGLELLSRPDLGEWLRRWSQGYDVVLIDSPPLLVFADGLMLGQQVDGVLLVAEAGRTPLPDLRQVLRRMGVAGVPVLGFVLNKAGRAIRGPRFSGAPLSAQPVPPLKEVH</sequence>
<dbReference type="OrthoDB" id="9794577at2"/>
<dbReference type="RefSeq" id="WP_051517454.1">
    <property type="nucleotide sequence ID" value="NZ_JHAC01000067.1"/>
</dbReference>
<gene>
    <name evidence="5" type="ORF">DEIPH_ctg076orf0016</name>
</gene>